<reference evidence="2" key="1">
    <citation type="submission" date="2023-01" db="EMBL/GenBank/DDBJ databases">
        <title>Complete genome sequence of Planctobacterium marinum strain Dej080120_11.</title>
        <authorList>
            <person name="Ueki S."/>
            <person name="Maruyama F."/>
        </authorList>
    </citation>
    <scope>NUCLEOTIDE SEQUENCE</scope>
    <source>
        <strain evidence="2">Dej080120_11</strain>
    </source>
</reference>
<feature type="transmembrane region" description="Helical" evidence="1">
    <location>
        <begin position="50"/>
        <end position="73"/>
    </location>
</feature>
<dbReference type="Proteomes" id="UP001333710">
    <property type="component" value="Chromosome"/>
</dbReference>
<dbReference type="EMBL" id="AP027272">
    <property type="protein sequence ID" value="BDX06098.1"/>
    <property type="molecule type" value="Genomic_DNA"/>
</dbReference>
<dbReference type="RefSeq" id="WP_338292135.1">
    <property type="nucleotide sequence ID" value="NZ_AP027272.1"/>
</dbReference>
<sequence length="140" mass="15623">MHHTTSQSNRLDHRTRVNNKQLFIWTSVWLLTTALMAFGPKLMWDFDKTFTLIAVVLNLLAGVKMLLVNKAFLNGLDELQRKIHFNAMAVSLGVTMIAGTLYGLLQPAGLIDFSPNPSNLLFVMGISYLVAIAVNNKVYS</sequence>
<feature type="transmembrane region" description="Helical" evidence="1">
    <location>
        <begin position="117"/>
        <end position="134"/>
    </location>
</feature>
<evidence type="ECO:0000313" key="2">
    <source>
        <dbReference type="EMBL" id="BDX06098.1"/>
    </source>
</evidence>
<dbReference type="KEGG" id="pmaw:MACH26_16190"/>
<keyword evidence="1" id="KW-1133">Transmembrane helix</keyword>
<keyword evidence="1" id="KW-0472">Membrane</keyword>
<feature type="transmembrane region" description="Helical" evidence="1">
    <location>
        <begin position="85"/>
        <end position="105"/>
    </location>
</feature>
<proteinExistence type="predicted"/>
<evidence type="ECO:0000256" key="1">
    <source>
        <dbReference type="SAM" id="Phobius"/>
    </source>
</evidence>
<name>A0AA48HFN7_9ALTE</name>
<protein>
    <submittedName>
        <fullName evidence="2">Uncharacterized protein</fullName>
    </submittedName>
</protein>
<keyword evidence="1" id="KW-0812">Transmembrane</keyword>
<evidence type="ECO:0000313" key="3">
    <source>
        <dbReference type="Proteomes" id="UP001333710"/>
    </source>
</evidence>
<organism evidence="2 3">
    <name type="scientific">Planctobacterium marinum</name>
    <dbReference type="NCBI Taxonomy" id="1631968"/>
    <lineage>
        <taxon>Bacteria</taxon>
        <taxon>Pseudomonadati</taxon>
        <taxon>Pseudomonadota</taxon>
        <taxon>Gammaproteobacteria</taxon>
        <taxon>Alteromonadales</taxon>
        <taxon>Alteromonadaceae</taxon>
        <taxon>Planctobacterium</taxon>
    </lineage>
</organism>
<keyword evidence="3" id="KW-1185">Reference proteome</keyword>
<gene>
    <name evidence="2" type="ORF">MACH26_16190</name>
</gene>
<dbReference type="AlphaFoldDB" id="A0AA48HFN7"/>
<feature type="transmembrane region" description="Helical" evidence="1">
    <location>
        <begin position="21"/>
        <end position="38"/>
    </location>
</feature>
<accession>A0AA48HFN7</accession>